<protein>
    <submittedName>
        <fullName evidence="1">7040_t:CDS:1</fullName>
    </submittedName>
</protein>
<feature type="non-terminal residue" evidence="1">
    <location>
        <position position="141"/>
    </location>
</feature>
<proteinExistence type="predicted"/>
<organism evidence="1 2">
    <name type="scientific">Acaulospora colombiana</name>
    <dbReference type="NCBI Taxonomy" id="27376"/>
    <lineage>
        <taxon>Eukaryota</taxon>
        <taxon>Fungi</taxon>
        <taxon>Fungi incertae sedis</taxon>
        <taxon>Mucoromycota</taxon>
        <taxon>Glomeromycotina</taxon>
        <taxon>Glomeromycetes</taxon>
        <taxon>Diversisporales</taxon>
        <taxon>Acaulosporaceae</taxon>
        <taxon>Acaulospora</taxon>
    </lineage>
</organism>
<name>A0ACA9K364_9GLOM</name>
<comment type="caution">
    <text evidence="1">The sequence shown here is derived from an EMBL/GenBank/DDBJ whole genome shotgun (WGS) entry which is preliminary data.</text>
</comment>
<evidence type="ECO:0000313" key="2">
    <source>
        <dbReference type="Proteomes" id="UP000789525"/>
    </source>
</evidence>
<sequence length="141" mass="16968">MFVLETMKFYKNHYFKEYYQEGIPKLPARSLSIPNFNKGEEWTPYYTNDIIRPEVMLQRDDDLVFNKNCEISRNSSRILAQNDIENQRDYRGKHKNNEVLKTRNINDNKSMPTEFINDQKNVKVVRNRISKENIENNDEKT</sequence>
<evidence type="ECO:0000313" key="1">
    <source>
        <dbReference type="EMBL" id="CAG8449446.1"/>
    </source>
</evidence>
<reference evidence="1" key="1">
    <citation type="submission" date="2021-06" db="EMBL/GenBank/DDBJ databases">
        <authorList>
            <person name="Kallberg Y."/>
            <person name="Tangrot J."/>
            <person name="Rosling A."/>
        </authorList>
    </citation>
    <scope>NUCLEOTIDE SEQUENCE</scope>
    <source>
        <strain evidence="1">CL356</strain>
    </source>
</reference>
<dbReference type="EMBL" id="CAJVPT010000746">
    <property type="protein sequence ID" value="CAG8449446.1"/>
    <property type="molecule type" value="Genomic_DNA"/>
</dbReference>
<accession>A0ACA9K364</accession>
<dbReference type="Proteomes" id="UP000789525">
    <property type="component" value="Unassembled WGS sequence"/>
</dbReference>
<keyword evidence="2" id="KW-1185">Reference proteome</keyword>
<gene>
    <name evidence="1" type="ORF">ACOLOM_LOCUS687</name>
</gene>